<evidence type="ECO:0000256" key="10">
    <source>
        <dbReference type="ARBA" id="ARBA00022853"/>
    </source>
</evidence>
<dbReference type="InterPro" id="IPR013083">
    <property type="entry name" value="Znf_RING/FYVE/PHD"/>
</dbReference>
<organism evidence="24 25">
    <name type="scientific">Cephus cinctus</name>
    <name type="common">Wheat stem sawfly</name>
    <dbReference type="NCBI Taxonomy" id="211228"/>
    <lineage>
        <taxon>Eukaryota</taxon>
        <taxon>Metazoa</taxon>
        <taxon>Ecdysozoa</taxon>
        <taxon>Arthropoda</taxon>
        <taxon>Hexapoda</taxon>
        <taxon>Insecta</taxon>
        <taxon>Pterygota</taxon>
        <taxon>Neoptera</taxon>
        <taxon>Endopterygota</taxon>
        <taxon>Hymenoptera</taxon>
        <taxon>Cephoidea</taxon>
        <taxon>Cephidae</taxon>
        <taxon>Cephus</taxon>
    </lineage>
</organism>
<dbReference type="EC" id="1.14.11.27" evidence="4"/>
<dbReference type="InterPro" id="IPR001810">
    <property type="entry name" value="F-box_dom"/>
</dbReference>
<dbReference type="SUPFAM" id="SSF51197">
    <property type="entry name" value="Clavaminate synthase-like"/>
    <property type="match status" value="1"/>
</dbReference>
<dbReference type="KEGG" id="ccin:107266661"/>
<evidence type="ECO:0000259" key="22">
    <source>
        <dbReference type="PROSITE" id="PS51058"/>
    </source>
</evidence>
<keyword evidence="7" id="KW-0479">Metal-binding</keyword>
<dbReference type="Pfam" id="PF17811">
    <property type="entry name" value="JHD"/>
    <property type="match status" value="1"/>
</dbReference>
<dbReference type="InterPro" id="IPR006553">
    <property type="entry name" value="Leu-rich_rpt_Cys-con_subtyp"/>
</dbReference>
<dbReference type="InterPro" id="IPR041070">
    <property type="entry name" value="JHD"/>
</dbReference>
<keyword evidence="15" id="KW-0238">DNA-binding</keyword>
<dbReference type="SMART" id="SM00367">
    <property type="entry name" value="LRR_CC"/>
    <property type="match status" value="6"/>
</dbReference>
<keyword evidence="16" id="KW-0804">Transcription</keyword>
<reference evidence="25" key="1">
    <citation type="submission" date="2025-08" db="UniProtKB">
        <authorList>
            <consortium name="RefSeq"/>
        </authorList>
    </citation>
    <scope>IDENTIFICATION</scope>
</reference>
<feature type="domain" description="CXXC-type" evidence="22">
    <location>
        <begin position="474"/>
        <end position="520"/>
    </location>
</feature>
<keyword evidence="8 19" id="KW-0863">Zinc-finger</keyword>
<dbReference type="GO" id="GO:0005634">
    <property type="term" value="C:nucleus"/>
    <property type="evidence" value="ECO:0007669"/>
    <property type="project" value="UniProtKB-SubCell"/>
</dbReference>
<keyword evidence="9" id="KW-0862">Zinc</keyword>
<dbReference type="InterPro" id="IPR003347">
    <property type="entry name" value="JmjC_dom"/>
</dbReference>
<evidence type="ECO:0000256" key="12">
    <source>
        <dbReference type="ARBA" id="ARBA00023002"/>
    </source>
</evidence>
<evidence type="ECO:0000256" key="20">
    <source>
        <dbReference type="SAM" id="MobiDB-lite"/>
    </source>
</evidence>
<dbReference type="GeneID" id="107266661"/>
<evidence type="ECO:0000256" key="6">
    <source>
        <dbReference type="ARBA" id="ARBA00022614"/>
    </source>
</evidence>
<evidence type="ECO:0000313" key="25">
    <source>
        <dbReference type="RefSeq" id="XP_015592842.1"/>
    </source>
</evidence>
<dbReference type="GO" id="GO:0140680">
    <property type="term" value="F:histone H3K36me/H3K36me2 demethylase activity"/>
    <property type="evidence" value="ECO:0007669"/>
    <property type="project" value="UniProtKB-EC"/>
</dbReference>
<name>A0AAJ7BRV9_CEPCN</name>
<dbReference type="PROSITE" id="PS50016">
    <property type="entry name" value="ZF_PHD_2"/>
    <property type="match status" value="1"/>
</dbReference>
<dbReference type="PROSITE" id="PS51058">
    <property type="entry name" value="ZF_CXXC"/>
    <property type="match status" value="1"/>
</dbReference>
<evidence type="ECO:0000256" key="4">
    <source>
        <dbReference type="ARBA" id="ARBA00013246"/>
    </source>
</evidence>
<feature type="region of interest" description="Disordered" evidence="20">
    <location>
        <begin position="453"/>
        <end position="475"/>
    </location>
</feature>
<keyword evidence="10" id="KW-0156">Chromatin regulator</keyword>
<evidence type="ECO:0000313" key="24">
    <source>
        <dbReference type="Proteomes" id="UP000694920"/>
    </source>
</evidence>
<evidence type="ECO:0000256" key="5">
    <source>
        <dbReference type="ARBA" id="ARBA00022491"/>
    </source>
</evidence>
<feature type="region of interest" description="Disordered" evidence="20">
    <location>
        <begin position="605"/>
        <end position="661"/>
    </location>
</feature>
<proteinExistence type="inferred from homology"/>
<evidence type="ECO:0000256" key="18">
    <source>
        <dbReference type="ARBA" id="ARBA00047915"/>
    </source>
</evidence>
<keyword evidence="12" id="KW-0560">Oxidoreductase</keyword>
<dbReference type="Pfam" id="PF25372">
    <property type="entry name" value="DUF7885"/>
    <property type="match status" value="1"/>
</dbReference>
<accession>A0AAJ7BRV9</accession>
<dbReference type="Pfam" id="PF12937">
    <property type="entry name" value="F-box-like"/>
    <property type="match status" value="1"/>
</dbReference>
<evidence type="ECO:0000256" key="13">
    <source>
        <dbReference type="ARBA" id="ARBA00023004"/>
    </source>
</evidence>
<keyword evidence="24" id="KW-1185">Reference proteome</keyword>
<dbReference type="Pfam" id="PF02008">
    <property type="entry name" value="zf-CXXC"/>
    <property type="match status" value="1"/>
</dbReference>
<evidence type="ECO:0000256" key="9">
    <source>
        <dbReference type="ARBA" id="ARBA00022833"/>
    </source>
</evidence>
<dbReference type="CDD" id="cd21783">
    <property type="entry name" value="CTD_Jhd1-like"/>
    <property type="match status" value="1"/>
</dbReference>
<dbReference type="PROSITE" id="PS51184">
    <property type="entry name" value="JMJC"/>
    <property type="match status" value="1"/>
</dbReference>
<evidence type="ECO:0000256" key="14">
    <source>
        <dbReference type="ARBA" id="ARBA00023015"/>
    </source>
</evidence>
<evidence type="ECO:0000256" key="7">
    <source>
        <dbReference type="ARBA" id="ARBA00022723"/>
    </source>
</evidence>
<dbReference type="FunFam" id="2.60.120.650:FF:000005">
    <property type="entry name" value="lysine-specific demethylase 2A isoform X1"/>
    <property type="match status" value="1"/>
</dbReference>
<feature type="domain" description="PHD-type" evidence="21">
    <location>
        <begin position="527"/>
        <end position="597"/>
    </location>
</feature>
<gene>
    <name evidence="25" type="primary">LOC107266661</name>
</gene>
<dbReference type="InterPro" id="IPR057207">
    <property type="entry name" value="FBXL15_LRR"/>
</dbReference>
<dbReference type="PROSITE" id="PS01359">
    <property type="entry name" value="ZF_PHD_1"/>
    <property type="match status" value="1"/>
</dbReference>
<dbReference type="GO" id="GO:0008270">
    <property type="term" value="F:zinc ion binding"/>
    <property type="evidence" value="ECO:0007669"/>
    <property type="project" value="UniProtKB-KW"/>
</dbReference>
<comment type="cofactor">
    <cofactor evidence="1">
        <name>Fe(2+)</name>
        <dbReference type="ChEBI" id="CHEBI:29033"/>
    </cofactor>
</comment>
<feature type="compositionally biased region" description="Polar residues" evidence="20">
    <location>
        <begin position="644"/>
        <end position="654"/>
    </location>
</feature>
<evidence type="ECO:0000256" key="1">
    <source>
        <dbReference type="ARBA" id="ARBA00001954"/>
    </source>
</evidence>
<evidence type="ECO:0000256" key="3">
    <source>
        <dbReference type="ARBA" id="ARBA00008037"/>
    </source>
</evidence>
<dbReference type="Gene3D" id="1.20.1280.50">
    <property type="match status" value="1"/>
</dbReference>
<dbReference type="SUPFAM" id="SSF57903">
    <property type="entry name" value="FYVE/PHD zinc finger"/>
    <property type="match status" value="1"/>
</dbReference>
<dbReference type="SMART" id="SM00558">
    <property type="entry name" value="JmjC"/>
    <property type="match status" value="1"/>
</dbReference>
<evidence type="ECO:0000256" key="16">
    <source>
        <dbReference type="ARBA" id="ARBA00023163"/>
    </source>
</evidence>
<evidence type="ECO:0000256" key="15">
    <source>
        <dbReference type="ARBA" id="ARBA00023125"/>
    </source>
</evidence>
<dbReference type="SUPFAM" id="SSF52047">
    <property type="entry name" value="RNI-like"/>
    <property type="match status" value="1"/>
</dbReference>
<sequence>MADESATVPKRRQLRERTRKLYTDDWTLGDEDIEGRRSFQLDEKIECERYNLNNFTGLFREMTGPELTLAYLQKHGLGIPLLFREKTGLGLRVPSSNFSINDVRTCVGSKRILDVMDVNTQKNEDMTMKEWQKYYEEPNKDRLLNVISLEFSHTKLENYVQSPTLVRQVDWVDVIWPRHLKEAQVEATNLLEDMMYPKVQKYCLMSVKGCYTDFHVDFGGTSVWYHILRGGKIFWLIPPTEKNLALYQEWVLSGKQSDVFFGDMVDRCGRITITAGMTLFIPTGWIHAVYTPQDSLVFGGNFLHSFGIDKQLKVAQVEEHTKVPQKFRYPFFTEMLWYVLERYVHVLLGRTHLDIPETQHQHSMPQYHQHVHLTPFELHGLKSIVMYLHSLPSTKKNVPELIRDPVALIHDVRCLVEQHRHDSPEAAVTGQPILPPPPPMTIADRERLRASKKNYSKMQRQSQDKSENNRSGIPRRRRTRCKKCEACTRSDCGECVYCQDMVKFGGSGRAKQTCLMRQCLRPMLPVTAACKVCQLDGWGQQPAPLMGKPIPGTPSSLMECTICFDIVHPDCVGVDPQRIAASEDVPNSWECPECCESGRNLDYRPRQPKARARKVSVSSGASSAPTTDSERATTPSKRSRPDSSEVNLETTAGNQVGFEPSNVNQYDSQFQAWNDREPAEGEQRTALRTQLAIQLTGSTSKALKRPHVVVRPVQLSSVQRSGPELNRQSLAYDKTAILAVFRLLNTKELAQCALVCRTWARYSIDPSLWRKLDMSHCHLTAAHLTGIARRQPESLSLDWTNVTKLQLAWLLGRLPQLRNLSLQGCTWSGICALRTCTCPPLTSLDLSHVSGLNDASLREVLSPPTDSRPGLIDKTSRLKYLKNLSLAGCDITDVALRYVAQHLPQIETIDLSSCGRVTDAGVAQLCSAPAQAVTTLVSLNLSNCRLLTEMSLDHLARCKVLKRLDLRHTTQVSTQSVIKFAARSIHNLHVTDVKLVEEKKLKSEVKVT</sequence>
<keyword evidence="5" id="KW-0678">Repressor</keyword>
<comment type="subcellular location">
    <subcellularLocation>
        <location evidence="2">Nucleus</location>
    </subcellularLocation>
</comment>
<dbReference type="Gene3D" id="3.80.10.10">
    <property type="entry name" value="Ribonuclease Inhibitor"/>
    <property type="match status" value="3"/>
</dbReference>
<evidence type="ECO:0000259" key="21">
    <source>
        <dbReference type="PROSITE" id="PS50016"/>
    </source>
</evidence>
<keyword evidence="14" id="KW-0805">Transcription regulation</keyword>
<evidence type="ECO:0000259" key="23">
    <source>
        <dbReference type="PROSITE" id="PS51184"/>
    </source>
</evidence>
<dbReference type="InterPro" id="IPR032675">
    <property type="entry name" value="LRR_dom_sf"/>
</dbReference>
<dbReference type="InterPro" id="IPR001965">
    <property type="entry name" value="Znf_PHD"/>
</dbReference>
<keyword evidence="13" id="KW-0408">Iron</keyword>
<dbReference type="InterPro" id="IPR019786">
    <property type="entry name" value="Zinc_finger_PHD-type_CS"/>
</dbReference>
<dbReference type="CDD" id="cd15555">
    <property type="entry name" value="PHD_KDM2A_2B"/>
    <property type="match status" value="1"/>
</dbReference>
<keyword evidence="17" id="KW-0539">Nucleus</keyword>
<dbReference type="GO" id="GO:0003677">
    <property type="term" value="F:DNA binding"/>
    <property type="evidence" value="ECO:0007669"/>
    <property type="project" value="UniProtKB-KW"/>
</dbReference>
<evidence type="ECO:0000256" key="19">
    <source>
        <dbReference type="PROSITE-ProRule" id="PRU00509"/>
    </source>
</evidence>
<feature type="domain" description="JmjC" evidence="23">
    <location>
        <begin position="151"/>
        <end position="319"/>
    </location>
</feature>
<dbReference type="InterPro" id="IPR019787">
    <property type="entry name" value="Znf_PHD-finger"/>
</dbReference>
<comment type="similarity">
    <text evidence="3">Belongs to the JHDM1 histone demethylase family.</text>
</comment>
<protein>
    <recommendedName>
        <fullName evidence="4">[histone H3]-dimethyl-L-lysine(36) demethylase</fullName>
        <ecNumber evidence="4">1.14.11.27</ecNumber>
    </recommendedName>
</protein>
<evidence type="ECO:0000256" key="8">
    <source>
        <dbReference type="ARBA" id="ARBA00022771"/>
    </source>
</evidence>
<dbReference type="Pfam" id="PF16866">
    <property type="entry name" value="PHD_4"/>
    <property type="match status" value="1"/>
</dbReference>
<dbReference type="InterPro" id="IPR050690">
    <property type="entry name" value="JHDM1_Histone_Demethylase"/>
</dbReference>
<dbReference type="Gene3D" id="2.60.120.650">
    <property type="entry name" value="Cupin"/>
    <property type="match status" value="1"/>
</dbReference>
<dbReference type="RefSeq" id="XP_015592842.1">
    <property type="nucleotide sequence ID" value="XM_015737356.2"/>
</dbReference>
<dbReference type="Gene3D" id="3.30.40.10">
    <property type="entry name" value="Zinc/RING finger domain, C3HC4 (zinc finger)"/>
    <property type="match status" value="1"/>
</dbReference>
<dbReference type="AlphaFoldDB" id="A0AAJ7BRV9"/>
<evidence type="ECO:0000256" key="11">
    <source>
        <dbReference type="ARBA" id="ARBA00022964"/>
    </source>
</evidence>
<comment type="catalytic activity">
    <reaction evidence="18">
        <text>N(6),N(6)-dimethyl-L-lysyl(36)-[histone H3] + 2 2-oxoglutarate + 2 O2 = L-lysyl(36)-[histone H3] + 2 formaldehyde + 2 succinate + 2 CO2</text>
        <dbReference type="Rhea" id="RHEA:42032"/>
        <dbReference type="Rhea" id="RHEA-COMP:9785"/>
        <dbReference type="Rhea" id="RHEA-COMP:9787"/>
        <dbReference type="ChEBI" id="CHEBI:15379"/>
        <dbReference type="ChEBI" id="CHEBI:16526"/>
        <dbReference type="ChEBI" id="CHEBI:16810"/>
        <dbReference type="ChEBI" id="CHEBI:16842"/>
        <dbReference type="ChEBI" id="CHEBI:29969"/>
        <dbReference type="ChEBI" id="CHEBI:30031"/>
        <dbReference type="ChEBI" id="CHEBI:61976"/>
        <dbReference type="EC" id="1.14.11.27"/>
    </reaction>
</comment>
<dbReference type="CTD" id="41090"/>
<dbReference type="Gene3D" id="1.20.58.1360">
    <property type="match status" value="1"/>
</dbReference>
<feature type="compositionally biased region" description="Polar residues" evidence="20">
    <location>
        <begin position="616"/>
        <end position="636"/>
    </location>
</feature>
<dbReference type="Pfam" id="PF02373">
    <property type="entry name" value="JmjC"/>
    <property type="match status" value="1"/>
</dbReference>
<dbReference type="PANTHER" id="PTHR23123">
    <property type="entry name" value="PHD/F-BOX CONTAINING PROTEIN"/>
    <property type="match status" value="1"/>
</dbReference>
<dbReference type="Proteomes" id="UP000694920">
    <property type="component" value="Unplaced"/>
</dbReference>
<dbReference type="InterPro" id="IPR002857">
    <property type="entry name" value="Znf_CXXC"/>
</dbReference>
<dbReference type="SMART" id="SM00249">
    <property type="entry name" value="PHD"/>
    <property type="match status" value="1"/>
</dbReference>
<evidence type="ECO:0000256" key="17">
    <source>
        <dbReference type="ARBA" id="ARBA00023242"/>
    </source>
</evidence>
<keyword evidence="6" id="KW-0433">Leucine-rich repeat</keyword>
<keyword evidence="11" id="KW-0223">Dioxygenase</keyword>
<evidence type="ECO:0000256" key="2">
    <source>
        <dbReference type="ARBA" id="ARBA00004123"/>
    </source>
</evidence>
<dbReference type="InterPro" id="IPR011011">
    <property type="entry name" value="Znf_FYVE_PHD"/>
</dbReference>